<feature type="domain" description="C2H2-type" evidence="6">
    <location>
        <begin position="243"/>
        <end position="266"/>
    </location>
</feature>
<dbReference type="GO" id="GO:0008270">
    <property type="term" value="F:zinc ion binding"/>
    <property type="evidence" value="ECO:0007669"/>
    <property type="project" value="UniProtKB-KW"/>
</dbReference>
<keyword evidence="3 5" id="KW-0863">Zinc-finger</keyword>
<gene>
    <name evidence="7" type="ORF">J8273_8024</name>
</gene>
<dbReference type="SMART" id="SM00355">
    <property type="entry name" value="ZnF_C2H2"/>
    <property type="match status" value="4"/>
</dbReference>
<dbReference type="Gene3D" id="3.30.160.60">
    <property type="entry name" value="Classic Zinc Finger"/>
    <property type="match status" value="3"/>
</dbReference>
<keyword evidence="8" id="KW-1185">Reference proteome</keyword>
<protein>
    <recommendedName>
        <fullName evidence="6">C2H2-type domain-containing protein</fullName>
    </recommendedName>
</protein>
<evidence type="ECO:0000313" key="7">
    <source>
        <dbReference type="EMBL" id="KAG9390658.1"/>
    </source>
</evidence>
<dbReference type="FunFam" id="3.30.160.60:FF:000125">
    <property type="entry name" value="Putative zinc finger protein 143"/>
    <property type="match status" value="1"/>
</dbReference>
<evidence type="ECO:0000313" key="8">
    <source>
        <dbReference type="Proteomes" id="UP000717585"/>
    </source>
</evidence>
<evidence type="ECO:0000256" key="5">
    <source>
        <dbReference type="PROSITE-ProRule" id="PRU00042"/>
    </source>
</evidence>
<dbReference type="PANTHER" id="PTHR23235:SF120">
    <property type="entry name" value="KRUPPEL-LIKE FACTOR 15"/>
    <property type="match status" value="1"/>
</dbReference>
<dbReference type="Proteomes" id="UP000717585">
    <property type="component" value="Unassembled WGS sequence"/>
</dbReference>
<accession>A0A8J6AQ71</accession>
<dbReference type="AlphaFoldDB" id="A0A8J6AQ71"/>
<dbReference type="GO" id="GO:0000981">
    <property type="term" value="F:DNA-binding transcription factor activity, RNA polymerase II-specific"/>
    <property type="evidence" value="ECO:0007669"/>
    <property type="project" value="TreeGrafter"/>
</dbReference>
<proteinExistence type="predicted"/>
<dbReference type="GO" id="GO:0005694">
    <property type="term" value="C:chromosome"/>
    <property type="evidence" value="ECO:0007669"/>
    <property type="project" value="UniProtKB-ARBA"/>
</dbReference>
<dbReference type="GO" id="GO:0000978">
    <property type="term" value="F:RNA polymerase II cis-regulatory region sequence-specific DNA binding"/>
    <property type="evidence" value="ECO:0007669"/>
    <property type="project" value="TreeGrafter"/>
</dbReference>
<dbReference type="PROSITE" id="PS00028">
    <property type="entry name" value="ZINC_FINGER_C2H2_1"/>
    <property type="match status" value="3"/>
</dbReference>
<evidence type="ECO:0000256" key="3">
    <source>
        <dbReference type="ARBA" id="ARBA00022771"/>
    </source>
</evidence>
<keyword evidence="2" id="KW-0677">Repeat</keyword>
<keyword evidence="1" id="KW-0479">Metal-binding</keyword>
<evidence type="ECO:0000256" key="2">
    <source>
        <dbReference type="ARBA" id="ARBA00022737"/>
    </source>
</evidence>
<dbReference type="GO" id="GO:0045893">
    <property type="term" value="P:positive regulation of DNA-templated transcription"/>
    <property type="evidence" value="ECO:0007669"/>
    <property type="project" value="UniProtKB-ARBA"/>
</dbReference>
<dbReference type="FunFam" id="3.30.160.60:FF:001732">
    <property type="entry name" value="Zgc:162936"/>
    <property type="match status" value="1"/>
</dbReference>
<dbReference type="InterPro" id="IPR013087">
    <property type="entry name" value="Znf_C2H2_type"/>
</dbReference>
<reference evidence="7" key="1">
    <citation type="submission" date="2021-05" db="EMBL/GenBank/DDBJ databases">
        <title>A free-living protist that lacks canonical eukaryotic 1 DNA replication and segregation systems.</title>
        <authorList>
            <person name="Salas-Leiva D.E."/>
            <person name="Tromer E.C."/>
            <person name="Curtis B.A."/>
            <person name="Jerlstrom-Hultqvist J."/>
            <person name="Kolisko M."/>
            <person name="Yi Z."/>
            <person name="Salas-Leiva J.S."/>
            <person name="Gallot-Lavallee L."/>
            <person name="Kops G.J.P.L."/>
            <person name="Archibald J.M."/>
            <person name="Simpson A.G.B."/>
            <person name="Roger A.J."/>
        </authorList>
    </citation>
    <scope>NUCLEOTIDE SEQUENCE</scope>
    <source>
        <strain evidence="7">BICM</strain>
    </source>
</reference>
<dbReference type="InterPro" id="IPR036236">
    <property type="entry name" value="Znf_C2H2_sf"/>
</dbReference>
<feature type="domain" description="C2H2-type" evidence="6">
    <location>
        <begin position="185"/>
        <end position="213"/>
    </location>
</feature>
<sequence>MNPAPSLAGLNELTDIPKYDVHGMNLGGVPLDPSDSHTPKLGHVTLPSTLEQFGSPKLNHPPLPLPPHMDVSLDVLPANSRLGEIPPINPTPIEIPSTNSNTSHLPPMLALLSTQQTTTVFPKSHEPKAQSSVDDVSIMGKTLAESSMSVVESPLEIPCPMCQYNAKNVTDIVSHFNERHSKLRHRCQQCGKLFGTYPQLRRHMNEVHSHKMYRCEFEGCNKSFARKERLVFHKRIHTGERPFECIACNERFMRKDQLYSHIKTSHQPSDWINVHPGVRNVDEMIDHLKILYKGKV</sequence>
<dbReference type="OrthoDB" id="6077919at2759"/>
<dbReference type="EMBL" id="JAHDYR010000064">
    <property type="protein sequence ID" value="KAG9390658.1"/>
    <property type="molecule type" value="Genomic_DNA"/>
</dbReference>
<evidence type="ECO:0000256" key="1">
    <source>
        <dbReference type="ARBA" id="ARBA00022723"/>
    </source>
</evidence>
<dbReference type="Pfam" id="PF13894">
    <property type="entry name" value="zf-C2H2_4"/>
    <property type="match status" value="1"/>
</dbReference>
<organism evidence="7 8">
    <name type="scientific">Carpediemonas membranifera</name>
    <dbReference type="NCBI Taxonomy" id="201153"/>
    <lineage>
        <taxon>Eukaryota</taxon>
        <taxon>Metamonada</taxon>
        <taxon>Carpediemonas-like organisms</taxon>
        <taxon>Carpediemonas</taxon>
    </lineage>
</organism>
<comment type="caution">
    <text evidence="7">The sequence shown here is derived from an EMBL/GenBank/DDBJ whole genome shotgun (WGS) entry which is preliminary data.</text>
</comment>
<dbReference type="PROSITE" id="PS50157">
    <property type="entry name" value="ZINC_FINGER_C2H2_2"/>
    <property type="match status" value="3"/>
</dbReference>
<evidence type="ECO:0000259" key="6">
    <source>
        <dbReference type="PROSITE" id="PS50157"/>
    </source>
</evidence>
<dbReference type="SUPFAM" id="SSF57667">
    <property type="entry name" value="beta-beta-alpha zinc fingers"/>
    <property type="match status" value="2"/>
</dbReference>
<feature type="domain" description="C2H2-type" evidence="6">
    <location>
        <begin position="213"/>
        <end position="242"/>
    </location>
</feature>
<dbReference type="PANTHER" id="PTHR23235">
    <property type="entry name" value="KRUEPPEL-LIKE TRANSCRIPTION FACTOR"/>
    <property type="match status" value="1"/>
</dbReference>
<evidence type="ECO:0000256" key="4">
    <source>
        <dbReference type="ARBA" id="ARBA00022833"/>
    </source>
</evidence>
<name>A0A8J6AQ71_9EUKA</name>
<keyword evidence="4" id="KW-0862">Zinc</keyword>